<dbReference type="Gene3D" id="3.40.50.150">
    <property type="entry name" value="Vaccinia Virus protein VP39"/>
    <property type="match status" value="1"/>
</dbReference>
<dbReference type="SUPFAM" id="SSF53335">
    <property type="entry name" value="S-adenosyl-L-methionine-dependent methyltransferases"/>
    <property type="match status" value="1"/>
</dbReference>
<dbReference type="OrthoDB" id="9800231at2"/>
<keyword evidence="3" id="KW-1185">Reference proteome</keyword>
<dbReference type="Pfam" id="PF08241">
    <property type="entry name" value="Methyltransf_11"/>
    <property type="match status" value="1"/>
</dbReference>
<dbReference type="Proteomes" id="UP000244940">
    <property type="component" value="Unassembled WGS sequence"/>
</dbReference>
<evidence type="ECO:0000313" key="2">
    <source>
        <dbReference type="EMBL" id="PWE28546.1"/>
    </source>
</evidence>
<feature type="domain" description="Methyltransferase type 11" evidence="1">
    <location>
        <begin position="43"/>
        <end position="130"/>
    </location>
</feature>
<dbReference type="RefSeq" id="WP_109533407.1">
    <property type="nucleotide sequence ID" value="NZ_CAXPUO010000040.1"/>
</dbReference>
<gene>
    <name evidence="2" type="ORF">C4N9_11185</name>
</gene>
<dbReference type="GO" id="GO:0008757">
    <property type="term" value="F:S-adenosylmethionine-dependent methyltransferase activity"/>
    <property type="evidence" value="ECO:0007669"/>
    <property type="project" value="InterPro"/>
</dbReference>
<sequence>MHLDVHQLRDFYYRSQLGRAAQKGVRDRVVERWGDVSGLNVAGYGFAVPILRPFLGVAERVIGLMPAPQGVMHWPAEGANHSVLCDEARWPLANDSIDRLVVMHGLETCEMPLALLDEMHRVLSPQGRALVVVPSRGGMWARSDLTPFGFGRPYSRGQIERLMREADFVCSAHTSALFFPPSSRRFWLRSARALERAGGRWGPDRLGGVLMVEIMRRDTAPPRGLRVAERKPLRVLEGIPVSGAQPAWRRPPESEHNR</sequence>
<dbReference type="InterPro" id="IPR013216">
    <property type="entry name" value="Methyltransf_11"/>
</dbReference>
<accession>A0A2U2C9I6</accession>
<proteinExistence type="predicted"/>
<dbReference type="EMBL" id="QEYD01000006">
    <property type="protein sequence ID" value="PWE28546.1"/>
    <property type="molecule type" value="Genomic_DNA"/>
</dbReference>
<protein>
    <recommendedName>
        <fullName evidence="1">Methyltransferase type 11 domain-containing protein</fullName>
    </recommendedName>
</protein>
<dbReference type="AlphaFoldDB" id="A0A2U2C9I6"/>
<name>A0A2U2C9I6_9RHOB</name>
<dbReference type="InterPro" id="IPR029063">
    <property type="entry name" value="SAM-dependent_MTases_sf"/>
</dbReference>
<comment type="caution">
    <text evidence="2">The sequence shown here is derived from an EMBL/GenBank/DDBJ whole genome shotgun (WGS) entry which is preliminary data.</text>
</comment>
<reference evidence="2 3" key="1">
    <citation type="submission" date="2018-05" db="EMBL/GenBank/DDBJ databases">
        <title>Pararhodobacter marina sp. nov., isolated from deep-sea water of the Indian Ocean.</title>
        <authorList>
            <person name="Lai Q.Sr."/>
            <person name="Liu X."/>
            <person name="Shao Z."/>
        </authorList>
    </citation>
    <scope>NUCLEOTIDE SEQUENCE [LARGE SCALE GENOMIC DNA]</scope>
    <source>
        <strain evidence="2 3">CIC4N-9</strain>
    </source>
</reference>
<evidence type="ECO:0000313" key="3">
    <source>
        <dbReference type="Proteomes" id="UP000244940"/>
    </source>
</evidence>
<dbReference type="GeneID" id="94365455"/>
<organism evidence="2 3">
    <name type="scientific">Pararhodobacter marinus</name>
    <dbReference type="NCBI Taxonomy" id="2184063"/>
    <lineage>
        <taxon>Bacteria</taxon>
        <taxon>Pseudomonadati</taxon>
        <taxon>Pseudomonadota</taxon>
        <taxon>Alphaproteobacteria</taxon>
        <taxon>Rhodobacterales</taxon>
        <taxon>Paracoccaceae</taxon>
        <taxon>Pararhodobacter</taxon>
    </lineage>
</organism>
<evidence type="ECO:0000259" key="1">
    <source>
        <dbReference type="Pfam" id="PF08241"/>
    </source>
</evidence>